<name>A0AAD9ZCF2_9LECA</name>
<accession>A0AAD9ZCF2</accession>
<evidence type="ECO:0000313" key="2">
    <source>
        <dbReference type="EMBL" id="KAK3173678.1"/>
    </source>
</evidence>
<keyword evidence="1" id="KW-0472">Membrane</keyword>
<reference evidence="2" key="1">
    <citation type="submission" date="2022-11" db="EMBL/GenBank/DDBJ databases">
        <title>Chromosomal genome sequence assembly and mating type (MAT) locus characterization of the leprose asexual lichenized fungus Lepraria neglecta (Nyl.) Erichsen.</title>
        <authorList>
            <person name="Allen J.L."/>
            <person name="Pfeffer B."/>
        </authorList>
    </citation>
    <scope>NUCLEOTIDE SEQUENCE</scope>
    <source>
        <strain evidence="2">Allen 5258</strain>
    </source>
</reference>
<dbReference type="InterPro" id="IPR021840">
    <property type="entry name" value="DUF3433"/>
</dbReference>
<protein>
    <submittedName>
        <fullName evidence="2">Uncharacterized protein</fullName>
    </submittedName>
</protein>
<dbReference type="AlphaFoldDB" id="A0AAD9ZCF2"/>
<evidence type="ECO:0000256" key="1">
    <source>
        <dbReference type="SAM" id="Phobius"/>
    </source>
</evidence>
<sequence length="191" mass="22325">MDSAQFGVSFLFTAVGVIFKMYWSLFDDEIRSMEPYRQLLHGEAKAVDSILLVPHSNPFTGLFHSLAHKHFFNAYISFVAILCEPLIVSLANVPFKPGKAWKAYTVDGRSHTLYDANRNYLDVMQEEDTCSHILGDFKEMARMKQKKRVKLVKEWDKRYSMGMLLRERVLMRVYLWEIWTVMSRFGIQNPS</sequence>
<dbReference type="EMBL" id="JASNWA010000007">
    <property type="protein sequence ID" value="KAK3173678.1"/>
    <property type="molecule type" value="Genomic_DNA"/>
</dbReference>
<keyword evidence="3" id="KW-1185">Reference proteome</keyword>
<organism evidence="2 3">
    <name type="scientific">Lepraria neglecta</name>
    <dbReference type="NCBI Taxonomy" id="209136"/>
    <lineage>
        <taxon>Eukaryota</taxon>
        <taxon>Fungi</taxon>
        <taxon>Dikarya</taxon>
        <taxon>Ascomycota</taxon>
        <taxon>Pezizomycotina</taxon>
        <taxon>Lecanoromycetes</taxon>
        <taxon>OSLEUM clade</taxon>
        <taxon>Lecanoromycetidae</taxon>
        <taxon>Lecanorales</taxon>
        <taxon>Lecanorineae</taxon>
        <taxon>Stereocaulaceae</taxon>
        <taxon>Lepraria</taxon>
    </lineage>
</organism>
<evidence type="ECO:0000313" key="3">
    <source>
        <dbReference type="Proteomes" id="UP001276659"/>
    </source>
</evidence>
<dbReference type="PANTHER" id="PTHR37544">
    <property type="entry name" value="SPRAY-RELATED"/>
    <property type="match status" value="1"/>
</dbReference>
<keyword evidence="1" id="KW-0812">Transmembrane</keyword>
<proteinExistence type="predicted"/>
<keyword evidence="1" id="KW-1133">Transmembrane helix</keyword>
<gene>
    <name evidence="2" type="ORF">OEA41_007010</name>
</gene>
<comment type="caution">
    <text evidence="2">The sequence shown here is derived from an EMBL/GenBank/DDBJ whole genome shotgun (WGS) entry which is preliminary data.</text>
</comment>
<dbReference type="Pfam" id="PF11915">
    <property type="entry name" value="DUF3433"/>
    <property type="match status" value="1"/>
</dbReference>
<feature type="transmembrane region" description="Helical" evidence="1">
    <location>
        <begin position="6"/>
        <end position="23"/>
    </location>
</feature>
<dbReference type="Proteomes" id="UP001276659">
    <property type="component" value="Unassembled WGS sequence"/>
</dbReference>